<dbReference type="GO" id="GO:0000271">
    <property type="term" value="P:polysaccharide biosynthetic process"/>
    <property type="evidence" value="ECO:0007669"/>
    <property type="project" value="UniProtKB-KW"/>
</dbReference>
<dbReference type="GO" id="GO:0016780">
    <property type="term" value="F:phosphotransferase activity, for other substituted phosphate groups"/>
    <property type="evidence" value="ECO:0007669"/>
    <property type="project" value="TreeGrafter"/>
</dbReference>
<evidence type="ECO:0000313" key="6">
    <source>
        <dbReference type="Proteomes" id="UP000311605"/>
    </source>
</evidence>
<comment type="caution">
    <text evidence="5">The sequence shown here is derived from an EMBL/GenBank/DDBJ whole genome shotgun (WGS) entry which is preliminary data.</text>
</comment>
<dbReference type="PANTHER" id="PTHR30576:SF0">
    <property type="entry name" value="UNDECAPRENYL-PHOSPHATE N-ACETYLGALACTOSAMINYL 1-PHOSPHATE TRANSFERASE-RELATED"/>
    <property type="match status" value="1"/>
</dbReference>
<feature type="domain" description="Bacterial sugar transferase" evidence="4">
    <location>
        <begin position="37"/>
        <end position="222"/>
    </location>
</feature>
<keyword evidence="6" id="KW-1185">Reference proteome</keyword>
<keyword evidence="3" id="KW-0472">Membrane</keyword>
<dbReference type="Proteomes" id="UP000311605">
    <property type="component" value="Unassembled WGS sequence"/>
</dbReference>
<reference evidence="5 6" key="1">
    <citation type="submission" date="2019-06" db="EMBL/GenBank/DDBJ databases">
        <title>The draft genome of Rhizobium smilacinae PTYR-5.</title>
        <authorList>
            <person name="Liu L."/>
            <person name="Li L."/>
            <person name="Zhang X."/>
        </authorList>
    </citation>
    <scope>NUCLEOTIDE SEQUENCE [LARGE SCALE GENOMIC DNA]</scope>
    <source>
        <strain evidence="5 6">PTYR-5</strain>
    </source>
</reference>
<evidence type="ECO:0000256" key="1">
    <source>
        <dbReference type="ARBA" id="ARBA00006464"/>
    </source>
</evidence>
<dbReference type="InterPro" id="IPR003362">
    <property type="entry name" value="Bact_transf"/>
</dbReference>
<proteinExistence type="inferred from homology"/>
<protein>
    <submittedName>
        <fullName evidence="5">Sugar transferase</fullName>
    </submittedName>
</protein>
<sequence length="231" mass="25859">MTISRAEDSDPPPKVDSIDQRDVYGFNSAQPWQLAAKRAFDIVSASLALLALAPLLLLVAILIKIESRGPVLFYQKRWGKDCRQIKIFKFRSMYVELGDVSGVAQTVVNDPRVTRIGRLIRRLNVDELPQLLNVLRGDMSLVGPRCHAIGMLAAGMPYEELVPEYHRRHVMRPGMTGLAQMRGLRGPTDRAAKAKARVACDLHYVANFSLMLDLKIILGTIYFELRGGRGF</sequence>
<keyword evidence="3" id="KW-1133">Transmembrane helix</keyword>
<organism evidence="5 6">
    <name type="scientific">Aliirhizobium smilacinae</name>
    <dbReference type="NCBI Taxonomy" id="1395944"/>
    <lineage>
        <taxon>Bacteria</taxon>
        <taxon>Pseudomonadati</taxon>
        <taxon>Pseudomonadota</taxon>
        <taxon>Alphaproteobacteria</taxon>
        <taxon>Hyphomicrobiales</taxon>
        <taxon>Rhizobiaceae</taxon>
        <taxon>Aliirhizobium</taxon>
    </lineage>
</organism>
<dbReference type="OrthoDB" id="9808602at2"/>
<dbReference type="Pfam" id="PF02397">
    <property type="entry name" value="Bac_transf"/>
    <property type="match status" value="1"/>
</dbReference>
<accession>A0A5C4XPD3</accession>
<keyword evidence="5" id="KW-0808">Transferase</keyword>
<evidence type="ECO:0000256" key="2">
    <source>
        <dbReference type="ARBA" id="ARBA00023169"/>
    </source>
</evidence>
<dbReference type="PANTHER" id="PTHR30576">
    <property type="entry name" value="COLANIC BIOSYNTHESIS UDP-GLUCOSE LIPID CARRIER TRANSFERASE"/>
    <property type="match status" value="1"/>
</dbReference>
<keyword evidence="3" id="KW-0812">Transmembrane</keyword>
<dbReference type="AlphaFoldDB" id="A0A5C4XPD3"/>
<keyword evidence="2" id="KW-0270">Exopolysaccharide synthesis</keyword>
<evidence type="ECO:0000313" key="5">
    <source>
        <dbReference type="EMBL" id="TNM65335.1"/>
    </source>
</evidence>
<evidence type="ECO:0000259" key="4">
    <source>
        <dbReference type="Pfam" id="PF02397"/>
    </source>
</evidence>
<comment type="similarity">
    <text evidence="1">Belongs to the bacterial sugar transferase family.</text>
</comment>
<gene>
    <name evidence="5" type="ORF">FHP24_03405</name>
</gene>
<evidence type="ECO:0000256" key="3">
    <source>
        <dbReference type="SAM" id="Phobius"/>
    </source>
</evidence>
<dbReference type="EMBL" id="VDMN01000001">
    <property type="protein sequence ID" value="TNM65335.1"/>
    <property type="molecule type" value="Genomic_DNA"/>
</dbReference>
<name>A0A5C4XPD3_9HYPH</name>
<feature type="transmembrane region" description="Helical" evidence="3">
    <location>
        <begin position="42"/>
        <end position="63"/>
    </location>
</feature>
<dbReference type="RefSeq" id="WP_139672858.1">
    <property type="nucleotide sequence ID" value="NZ_VDMN01000001.1"/>
</dbReference>